<dbReference type="Pfam" id="PF14223">
    <property type="entry name" value="Retrotran_gag_2"/>
    <property type="match status" value="1"/>
</dbReference>
<dbReference type="EMBL" id="LR746268">
    <property type="protein sequence ID" value="CAA7395768.1"/>
    <property type="molecule type" value="Genomic_DNA"/>
</dbReference>
<sequence>MGDEESVSDFSRKLSRIITQIRNLGEKMKESTVVAKLLQTTPARFDPITTSLKQFGDIDSMPFEEEMESLKIYEEKLKTRQ</sequence>
<proteinExistence type="predicted"/>
<keyword evidence="3" id="KW-1185">Reference proteome</keyword>
<gene>
    <name evidence="1" type="ORF">SI7747_05005876</name>
    <name evidence="2" type="ORF">SI8410_05006431</name>
</gene>
<dbReference type="OrthoDB" id="781829at2759"/>
<evidence type="ECO:0000313" key="3">
    <source>
        <dbReference type="Proteomes" id="UP000663760"/>
    </source>
</evidence>
<name>A0A7I8IPF8_SPIIN</name>
<organism evidence="1">
    <name type="scientific">Spirodela intermedia</name>
    <name type="common">Intermediate duckweed</name>
    <dbReference type="NCBI Taxonomy" id="51605"/>
    <lineage>
        <taxon>Eukaryota</taxon>
        <taxon>Viridiplantae</taxon>
        <taxon>Streptophyta</taxon>
        <taxon>Embryophyta</taxon>
        <taxon>Tracheophyta</taxon>
        <taxon>Spermatophyta</taxon>
        <taxon>Magnoliopsida</taxon>
        <taxon>Liliopsida</taxon>
        <taxon>Araceae</taxon>
        <taxon>Lemnoideae</taxon>
        <taxon>Spirodela</taxon>
    </lineage>
</organism>
<evidence type="ECO:0000313" key="2">
    <source>
        <dbReference type="EMBL" id="CAA7395768.1"/>
    </source>
</evidence>
<reference evidence="1" key="1">
    <citation type="submission" date="2019-12" db="EMBL/GenBank/DDBJ databases">
        <authorList>
            <person name="Scholz U."/>
            <person name="Mascher M."/>
            <person name="Fiebig A."/>
        </authorList>
    </citation>
    <scope>NUCLEOTIDE SEQUENCE</scope>
</reference>
<evidence type="ECO:0000313" key="1">
    <source>
        <dbReference type="EMBL" id="CAA2619707.1"/>
    </source>
</evidence>
<dbReference type="EMBL" id="LR743592">
    <property type="protein sequence ID" value="CAA2619707.1"/>
    <property type="molecule type" value="Genomic_DNA"/>
</dbReference>
<accession>A0A7I8IPF8</accession>
<protein>
    <submittedName>
        <fullName evidence="1">Uncharacterized protein</fullName>
    </submittedName>
</protein>
<dbReference type="AlphaFoldDB" id="A0A7I8IPF8"/>
<dbReference type="Proteomes" id="UP000663760">
    <property type="component" value="Chromosome 5"/>
</dbReference>